<keyword evidence="3 5" id="KW-1133">Transmembrane helix</keyword>
<feature type="transmembrane region" description="Helical" evidence="5">
    <location>
        <begin position="39"/>
        <end position="59"/>
    </location>
</feature>
<evidence type="ECO:0000256" key="5">
    <source>
        <dbReference type="SAM" id="Phobius"/>
    </source>
</evidence>
<evidence type="ECO:0000313" key="7">
    <source>
        <dbReference type="EMBL" id="MWB96674.1"/>
    </source>
</evidence>
<comment type="subcellular location">
    <subcellularLocation>
        <location evidence="1">Endomembrane system</location>
        <topology evidence="1">Multi-pass membrane protein</topology>
    </subcellularLocation>
</comment>
<keyword evidence="2 5" id="KW-0812">Transmembrane</keyword>
<keyword evidence="8" id="KW-1185">Reference proteome</keyword>
<dbReference type="AlphaFoldDB" id="A0A6I4P0K0"/>
<evidence type="ECO:0000313" key="8">
    <source>
        <dbReference type="Proteomes" id="UP000471501"/>
    </source>
</evidence>
<reference evidence="7 8" key="1">
    <citation type="submission" date="2019-12" db="EMBL/GenBank/DDBJ databases">
        <authorList>
            <person name="Kim Y.S."/>
        </authorList>
    </citation>
    <scope>NUCLEOTIDE SEQUENCE [LARGE SCALE GENOMIC DNA]</scope>
    <source>
        <strain evidence="7 8">GA093</strain>
    </source>
</reference>
<dbReference type="InterPro" id="IPR003807">
    <property type="entry name" value="DUF202"/>
</dbReference>
<comment type="caution">
    <text evidence="7">The sequence shown here is derived from an EMBL/GenBank/DDBJ whole genome shotgun (WGS) entry which is preliminary data.</text>
</comment>
<dbReference type="Proteomes" id="UP000471501">
    <property type="component" value="Unassembled WGS sequence"/>
</dbReference>
<name>A0A6I4P0K0_9FLAO</name>
<protein>
    <submittedName>
        <fullName evidence="7">DUF202 domain-containing protein</fullName>
    </submittedName>
</protein>
<evidence type="ECO:0000256" key="1">
    <source>
        <dbReference type="ARBA" id="ARBA00004127"/>
    </source>
</evidence>
<feature type="domain" description="DUF202" evidence="6">
    <location>
        <begin position="30"/>
        <end position="92"/>
    </location>
</feature>
<dbReference type="Pfam" id="PF02656">
    <property type="entry name" value="DUF202"/>
    <property type="match status" value="1"/>
</dbReference>
<evidence type="ECO:0000256" key="2">
    <source>
        <dbReference type="ARBA" id="ARBA00022692"/>
    </source>
</evidence>
<proteinExistence type="predicted"/>
<keyword evidence="4 5" id="KW-0472">Membrane</keyword>
<gene>
    <name evidence="7" type="ORF">GON26_20110</name>
</gene>
<dbReference type="EMBL" id="WSTB01000016">
    <property type="protein sequence ID" value="MWB96674.1"/>
    <property type="molecule type" value="Genomic_DNA"/>
</dbReference>
<sequence>MLQLKSFFNFSSAYQNNEKIILRDYLSLERTKLANERTLMSYIRSAFYLLLTGIALIQLDDFKNIKFLGYISFGLAFIALIIGIYRFRKLNKQLMIFYDQIKDLEKN</sequence>
<feature type="transmembrane region" description="Helical" evidence="5">
    <location>
        <begin position="65"/>
        <end position="85"/>
    </location>
</feature>
<dbReference type="GO" id="GO:0012505">
    <property type="term" value="C:endomembrane system"/>
    <property type="evidence" value="ECO:0007669"/>
    <property type="project" value="UniProtKB-SubCell"/>
</dbReference>
<organism evidence="7 8">
    <name type="scientific">Flavobacterium hydrocarbonoxydans</name>
    <dbReference type="NCBI Taxonomy" id="2683249"/>
    <lineage>
        <taxon>Bacteria</taxon>
        <taxon>Pseudomonadati</taxon>
        <taxon>Bacteroidota</taxon>
        <taxon>Flavobacteriia</taxon>
        <taxon>Flavobacteriales</taxon>
        <taxon>Flavobacteriaceae</taxon>
        <taxon>Flavobacterium</taxon>
    </lineage>
</organism>
<evidence type="ECO:0000256" key="4">
    <source>
        <dbReference type="ARBA" id="ARBA00023136"/>
    </source>
</evidence>
<evidence type="ECO:0000256" key="3">
    <source>
        <dbReference type="ARBA" id="ARBA00022989"/>
    </source>
</evidence>
<dbReference type="RefSeq" id="WP_160376561.1">
    <property type="nucleotide sequence ID" value="NZ_WSTB01000016.1"/>
</dbReference>
<accession>A0A6I4P0K0</accession>
<evidence type="ECO:0000259" key="6">
    <source>
        <dbReference type="Pfam" id="PF02656"/>
    </source>
</evidence>